<gene>
    <name evidence="3" type="ORF">M0638_16110</name>
</gene>
<evidence type="ECO:0000313" key="3">
    <source>
        <dbReference type="EMBL" id="MCK8785904.1"/>
    </source>
</evidence>
<keyword evidence="2" id="KW-1133">Transmembrane helix</keyword>
<dbReference type="EMBL" id="JALPRX010000070">
    <property type="protein sequence ID" value="MCK8785904.1"/>
    <property type="molecule type" value="Genomic_DNA"/>
</dbReference>
<keyword evidence="2" id="KW-0812">Transmembrane</keyword>
<reference evidence="3" key="1">
    <citation type="submission" date="2022-04" db="EMBL/GenBank/DDBJ databases">
        <title>Roseomonas acroporae sp. nov., isolated from coral Acropora digitifera.</title>
        <authorList>
            <person name="Sun H."/>
        </authorList>
    </citation>
    <scope>NUCLEOTIDE SEQUENCE</scope>
    <source>
        <strain evidence="3">NAR14</strain>
    </source>
</reference>
<accession>A0A9X1Y8J6</accession>
<feature type="compositionally biased region" description="Pro residues" evidence="1">
    <location>
        <begin position="8"/>
        <end position="18"/>
    </location>
</feature>
<evidence type="ECO:0000256" key="1">
    <source>
        <dbReference type="SAM" id="MobiDB-lite"/>
    </source>
</evidence>
<feature type="compositionally biased region" description="Low complexity" evidence="1">
    <location>
        <begin position="19"/>
        <end position="32"/>
    </location>
</feature>
<feature type="region of interest" description="Disordered" evidence="1">
    <location>
        <begin position="1"/>
        <end position="37"/>
    </location>
</feature>
<feature type="transmembrane region" description="Helical" evidence="2">
    <location>
        <begin position="304"/>
        <end position="324"/>
    </location>
</feature>
<feature type="transmembrane region" description="Helical" evidence="2">
    <location>
        <begin position="59"/>
        <end position="77"/>
    </location>
</feature>
<evidence type="ECO:0000313" key="4">
    <source>
        <dbReference type="Proteomes" id="UP001139516"/>
    </source>
</evidence>
<feature type="transmembrane region" description="Helical" evidence="2">
    <location>
        <begin position="355"/>
        <end position="377"/>
    </location>
</feature>
<keyword evidence="2" id="KW-0472">Membrane</keyword>
<proteinExistence type="predicted"/>
<dbReference type="Proteomes" id="UP001139516">
    <property type="component" value="Unassembled WGS sequence"/>
</dbReference>
<evidence type="ECO:0000256" key="2">
    <source>
        <dbReference type="SAM" id="Phobius"/>
    </source>
</evidence>
<dbReference type="RefSeq" id="WP_248668023.1">
    <property type="nucleotide sequence ID" value="NZ_JALPRX010000070.1"/>
</dbReference>
<comment type="caution">
    <text evidence="3">The sequence shown here is derived from an EMBL/GenBank/DDBJ whole genome shotgun (WGS) entry which is preliminary data.</text>
</comment>
<feature type="transmembrane region" description="Helical" evidence="2">
    <location>
        <begin position="210"/>
        <end position="235"/>
    </location>
</feature>
<name>A0A9X1Y8J6_9PROT</name>
<organism evidence="3 4">
    <name type="scientific">Roseomonas acroporae</name>
    <dbReference type="NCBI Taxonomy" id="2937791"/>
    <lineage>
        <taxon>Bacteria</taxon>
        <taxon>Pseudomonadati</taxon>
        <taxon>Pseudomonadota</taxon>
        <taxon>Alphaproteobacteria</taxon>
        <taxon>Acetobacterales</taxon>
        <taxon>Roseomonadaceae</taxon>
        <taxon>Roseomonas</taxon>
    </lineage>
</organism>
<feature type="transmembrane region" description="Helical" evidence="2">
    <location>
        <begin position="131"/>
        <end position="147"/>
    </location>
</feature>
<feature type="transmembrane region" description="Helical" evidence="2">
    <location>
        <begin position="159"/>
        <end position="179"/>
    </location>
</feature>
<sequence>MTSSNDPFPGPSPFPGPGAAPHAVPAAPGGAEPLRETPTLTPRAVLRSLPAARLRPARLLAWLPLLGFLCIVLAPPLNHDVAAVLNFSERWVAGERLYTDLIDVNPPLIFVLSAIPAAIAHWLPLVDGPQALLLCLLLLYAGVWRLCARLRAGRAEGPVEAAVLTVAVPLLCLVAGYDFGQREQIMAVLALPYLLLADLRVEGPRPSRRLVLATALLAGLGFALKPHFLAIPALVEGLVLLRRGPARAFRDPVPWTMAGVWLLYLASLPVLFPDYTGYVLPLVWDYYLDLGGLAWWQVVFGDKLGAAVALLLPLAAVAFLAPAFRRGRNGGTLAQSLALAGIGAIASAWAQHKGWSYHVLPVRMFAATLGLVLAARWLDGALSPARARLSAPALAAGAAFALAAYGVTGTESPWRQISYADSSAGRFAAWLRQQAQDERLLVLSPDIYPVYPALNYAGAQSTLRTMNLWLLQGVYERCPANGARYRETWEMSRAEFFVYRTVAEDFARTPPAAVLVSRNPGIPWCGSEFDFLAYFGRHPLFAETFRRYRPAGELAGYRLYLRED</sequence>
<feature type="transmembrane region" description="Helical" evidence="2">
    <location>
        <begin position="331"/>
        <end position="349"/>
    </location>
</feature>
<protein>
    <submittedName>
        <fullName evidence="3">Uncharacterized protein</fullName>
    </submittedName>
</protein>
<dbReference type="AlphaFoldDB" id="A0A9X1Y8J6"/>
<keyword evidence="4" id="KW-1185">Reference proteome</keyword>